<sequence length="285" mass="31063">GGAGFYKYDDGVALQNISNNKYGVFWVFIHFDGDLHVVVGRGDYTLAAAQAATVPAIPDELNDFATLAAKIILLEDGTNFLSVQGAYEVFFPLASGINHNDTGLKQGGAADDYYHLTQAQRDIAILNPNYGKNLLRNQSFESYDIDTNLPDFWALFQTPTLAIAADTLFPARKGNQITITCVGEGGEGIRIMGSATNPLKVLPETTYTFAIDYKATALDFGYVYIRSYAGAVEGTVHVNDSTLASTDAVRVPYTFTTDADADNLRIELWCKNDGDIVVYSHPKLE</sequence>
<dbReference type="AlphaFoldDB" id="X0Z4C6"/>
<gene>
    <name evidence="1" type="ORF">S01H4_11466</name>
</gene>
<dbReference type="EMBL" id="BART01004639">
    <property type="protein sequence ID" value="GAG55283.1"/>
    <property type="molecule type" value="Genomic_DNA"/>
</dbReference>
<reference evidence="1" key="1">
    <citation type="journal article" date="2014" name="Front. Microbiol.">
        <title>High frequency of phylogenetically diverse reductive dehalogenase-homologous genes in deep subseafloor sedimentary metagenomes.</title>
        <authorList>
            <person name="Kawai M."/>
            <person name="Futagami T."/>
            <person name="Toyoda A."/>
            <person name="Takaki Y."/>
            <person name="Nishi S."/>
            <person name="Hori S."/>
            <person name="Arai W."/>
            <person name="Tsubouchi T."/>
            <person name="Morono Y."/>
            <person name="Uchiyama I."/>
            <person name="Ito T."/>
            <person name="Fujiyama A."/>
            <person name="Inagaki F."/>
            <person name="Takami H."/>
        </authorList>
    </citation>
    <scope>NUCLEOTIDE SEQUENCE</scope>
    <source>
        <strain evidence="1">Expedition CK06-06</strain>
    </source>
</reference>
<comment type="caution">
    <text evidence="1">The sequence shown here is derived from an EMBL/GenBank/DDBJ whole genome shotgun (WGS) entry which is preliminary data.</text>
</comment>
<evidence type="ECO:0000313" key="1">
    <source>
        <dbReference type="EMBL" id="GAG55283.1"/>
    </source>
</evidence>
<dbReference type="Gene3D" id="2.60.120.260">
    <property type="entry name" value="Galactose-binding domain-like"/>
    <property type="match status" value="1"/>
</dbReference>
<organism evidence="1">
    <name type="scientific">marine sediment metagenome</name>
    <dbReference type="NCBI Taxonomy" id="412755"/>
    <lineage>
        <taxon>unclassified sequences</taxon>
        <taxon>metagenomes</taxon>
        <taxon>ecological metagenomes</taxon>
    </lineage>
</organism>
<protein>
    <submittedName>
        <fullName evidence="1">Uncharacterized protein</fullName>
    </submittedName>
</protein>
<name>X0Z4C6_9ZZZZ</name>
<accession>X0Z4C6</accession>
<feature type="non-terminal residue" evidence="1">
    <location>
        <position position="1"/>
    </location>
</feature>
<feature type="non-terminal residue" evidence="1">
    <location>
        <position position="285"/>
    </location>
</feature>
<proteinExistence type="predicted"/>